<proteinExistence type="predicted"/>
<dbReference type="Proteomes" id="UP000309544">
    <property type="component" value="Unassembled WGS sequence"/>
</dbReference>
<dbReference type="AlphaFoldDB" id="A0A5C4S0G8"/>
<accession>A0A5C4S0G8</accession>
<dbReference type="PANTHER" id="PTHR43179:SF7">
    <property type="entry name" value="RHAMNOSYLTRANSFERASE WBBL"/>
    <property type="match status" value="1"/>
</dbReference>
<evidence type="ECO:0000259" key="1">
    <source>
        <dbReference type="Pfam" id="PF00535"/>
    </source>
</evidence>
<dbReference type="Gene3D" id="3.90.550.10">
    <property type="entry name" value="Spore Coat Polysaccharide Biosynthesis Protein SpsA, Chain A"/>
    <property type="match status" value="1"/>
</dbReference>
<gene>
    <name evidence="2" type="ORF">FGF68_05420</name>
</gene>
<dbReference type="GO" id="GO:0016740">
    <property type="term" value="F:transferase activity"/>
    <property type="evidence" value="ECO:0007669"/>
    <property type="project" value="UniProtKB-KW"/>
</dbReference>
<reference evidence="2 3" key="1">
    <citation type="submission" date="2019-05" db="EMBL/GenBank/DDBJ databases">
        <title>Draft Whole-Genome sequence of the green sulfur bacterium Prosthecochloris vibrioformis DSM 260.</title>
        <authorList>
            <person name="Meyer T.E."/>
            <person name="Kyndt J.A."/>
        </authorList>
    </citation>
    <scope>NUCLEOTIDE SEQUENCE [LARGE SCALE GENOMIC DNA]</scope>
    <source>
        <strain evidence="2 3">DSM 260</strain>
    </source>
</reference>
<evidence type="ECO:0000313" key="2">
    <source>
        <dbReference type="EMBL" id="TNJ37013.1"/>
    </source>
</evidence>
<comment type="caution">
    <text evidence="2">The sequence shown here is derived from an EMBL/GenBank/DDBJ whole genome shotgun (WGS) entry which is preliminary data.</text>
</comment>
<organism evidence="2 3">
    <name type="scientific">Prosthecochloris vibrioformis</name>
    <name type="common">Chlorobium vibrioforme</name>
    <dbReference type="NCBI Taxonomy" id="1098"/>
    <lineage>
        <taxon>Bacteria</taxon>
        <taxon>Pseudomonadati</taxon>
        <taxon>Chlorobiota</taxon>
        <taxon>Chlorobiia</taxon>
        <taxon>Chlorobiales</taxon>
        <taxon>Chlorobiaceae</taxon>
        <taxon>Prosthecochloris</taxon>
    </lineage>
</organism>
<feature type="domain" description="Glycosyltransferase 2-like" evidence="1">
    <location>
        <begin position="3"/>
        <end position="184"/>
    </location>
</feature>
<name>A0A5C4S0G8_PROVB</name>
<dbReference type="CDD" id="cd04186">
    <property type="entry name" value="GT_2_like_c"/>
    <property type="match status" value="1"/>
</dbReference>
<sequence length="324" mass="36036">MVSVIIVSFNTRDILKSSIQALRKHADGIPLEIIVVDNDSRDGSAEMVAEQFPDVVLIANSVNAGFAAANNQAFAIALHPYLVLLNPDAYIQPGSLAASVRFMEKHQQCGIAGGKIVSPDGHLEPSARRFPTPLSKILTMSGVSNRFADSPLLNRHEFGGFAHDRPMEVDWVPGTYSIIRRKMLDEIGYFDERFFLYYEETDLCLRAKRSGWKVYFIPDAEVIHIGGACSKTVKDKSFDTGASQVLSFRLRSEWLYYRKNKGLLLLLASAGLEIGWHAMRYLKNTLLPSGDASAKKRETSSLLRQSIDALNATRLGTYSPPKPW</sequence>
<dbReference type="EMBL" id="VDCI01000003">
    <property type="protein sequence ID" value="TNJ37013.1"/>
    <property type="molecule type" value="Genomic_DNA"/>
</dbReference>
<dbReference type="RefSeq" id="WP_139626479.1">
    <property type="nucleotide sequence ID" value="NZ_VDCI01000003.1"/>
</dbReference>
<dbReference type="SUPFAM" id="SSF53448">
    <property type="entry name" value="Nucleotide-diphospho-sugar transferases"/>
    <property type="match status" value="1"/>
</dbReference>
<keyword evidence="3" id="KW-1185">Reference proteome</keyword>
<dbReference type="InterPro" id="IPR001173">
    <property type="entry name" value="Glyco_trans_2-like"/>
</dbReference>
<keyword evidence="2" id="KW-0808">Transferase</keyword>
<protein>
    <submittedName>
        <fullName evidence="2">Glycosyltransferase family 2 protein</fullName>
    </submittedName>
</protein>
<dbReference type="InterPro" id="IPR029044">
    <property type="entry name" value="Nucleotide-diphossugar_trans"/>
</dbReference>
<dbReference type="Pfam" id="PF00535">
    <property type="entry name" value="Glycos_transf_2"/>
    <property type="match status" value="1"/>
</dbReference>
<dbReference type="PANTHER" id="PTHR43179">
    <property type="entry name" value="RHAMNOSYLTRANSFERASE WBBL"/>
    <property type="match status" value="1"/>
</dbReference>
<evidence type="ECO:0000313" key="3">
    <source>
        <dbReference type="Proteomes" id="UP000309544"/>
    </source>
</evidence>